<feature type="compositionally biased region" description="Polar residues" evidence="1">
    <location>
        <begin position="31"/>
        <end position="40"/>
    </location>
</feature>
<evidence type="ECO:0000313" key="2">
    <source>
        <dbReference type="EMBL" id="KZT71015.1"/>
    </source>
</evidence>
<reference evidence="2 3" key="1">
    <citation type="journal article" date="2016" name="Mol. Biol. Evol.">
        <title>Comparative Genomics of Early-Diverging Mushroom-Forming Fungi Provides Insights into the Origins of Lignocellulose Decay Capabilities.</title>
        <authorList>
            <person name="Nagy L.G."/>
            <person name="Riley R."/>
            <person name="Tritt A."/>
            <person name="Adam C."/>
            <person name="Daum C."/>
            <person name="Floudas D."/>
            <person name="Sun H."/>
            <person name="Yadav J.S."/>
            <person name="Pangilinan J."/>
            <person name="Larsson K.H."/>
            <person name="Matsuura K."/>
            <person name="Barry K."/>
            <person name="Labutti K."/>
            <person name="Kuo R."/>
            <person name="Ohm R.A."/>
            <person name="Bhattacharya S.S."/>
            <person name="Shirouzu T."/>
            <person name="Yoshinaga Y."/>
            <person name="Martin F.M."/>
            <person name="Grigoriev I.V."/>
            <person name="Hibbett D.S."/>
        </authorList>
    </citation>
    <scope>NUCLEOTIDE SEQUENCE [LARGE SCALE GENOMIC DNA]</scope>
    <source>
        <strain evidence="2 3">L-15889</strain>
    </source>
</reference>
<name>A0A165RPS0_9APHY</name>
<dbReference type="AlphaFoldDB" id="A0A165RPS0"/>
<keyword evidence="3" id="KW-1185">Reference proteome</keyword>
<dbReference type="Proteomes" id="UP000076727">
    <property type="component" value="Unassembled WGS sequence"/>
</dbReference>
<evidence type="ECO:0000256" key="1">
    <source>
        <dbReference type="SAM" id="MobiDB-lite"/>
    </source>
</evidence>
<gene>
    <name evidence="2" type="ORF">DAEQUDRAFT_156603</name>
</gene>
<evidence type="ECO:0008006" key="4">
    <source>
        <dbReference type="Google" id="ProtNLM"/>
    </source>
</evidence>
<organism evidence="2 3">
    <name type="scientific">Daedalea quercina L-15889</name>
    <dbReference type="NCBI Taxonomy" id="1314783"/>
    <lineage>
        <taxon>Eukaryota</taxon>
        <taxon>Fungi</taxon>
        <taxon>Dikarya</taxon>
        <taxon>Basidiomycota</taxon>
        <taxon>Agaricomycotina</taxon>
        <taxon>Agaricomycetes</taxon>
        <taxon>Polyporales</taxon>
        <taxon>Fomitopsis</taxon>
    </lineage>
</organism>
<dbReference type="OrthoDB" id="2757211at2759"/>
<protein>
    <recommendedName>
        <fullName evidence="4">Zn(2)-C6 fungal-type domain-containing protein</fullName>
    </recommendedName>
</protein>
<feature type="region of interest" description="Disordered" evidence="1">
    <location>
        <begin position="1"/>
        <end position="85"/>
    </location>
</feature>
<proteinExistence type="predicted"/>
<sequence length="153" mass="17096">MLSSTTSLDDIRTVPTAIAQRPSLPPYHAASASSTVSEGNHASADPKKKNAIKRKRTQDGTSDSTDSSSQPSRTREGPKKKKANRACASCQKAHLTCDDCTSHIYLQRVIYYYARHEDWLVLDCVFCRLNHTHLHSGLFYGRDTPLYNGRRPC</sequence>
<evidence type="ECO:0000313" key="3">
    <source>
        <dbReference type="Proteomes" id="UP000076727"/>
    </source>
</evidence>
<dbReference type="EMBL" id="KV429048">
    <property type="protein sequence ID" value="KZT71015.1"/>
    <property type="molecule type" value="Genomic_DNA"/>
</dbReference>
<dbReference type="STRING" id="1314783.A0A165RPS0"/>
<feature type="compositionally biased region" description="Low complexity" evidence="1">
    <location>
        <begin position="59"/>
        <end position="72"/>
    </location>
</feature>
<accession>A0A165RPS0</accession>